<sequence>ATLAIAKRYLVKLVKKTNFYYPLSVANLICMFVTRAGHHPRILLTIYTINRALPERL</sequence>
<gene>
    <name evidence="1" type="ORF">BKA55DRAFT_530890</name>
</gene>
<keyword evidence="2" id="KW-1185">Reference proteome</keyword>
<comment type="caution">
    <text evidence="1">The sequence shown here is derived from an EMBL/GenBank/DDBJ whole genome shotgun (WGS) entry which is preliminary data.</text>
</comment>
<dbReference type="Proteomes" id="UP000720189">
    <property type="component" value="Unassembled WGS sequence"/>
</dbReference>
<accession>A0A9P9FVQ6</accession>
<protein>
    <submittedName>
        <fullName evidence="1">Uncharacterized protein</fullName>
    </submittedName>
</protein>
<evidence type="ECO:0000313" key="1">
    <source>
        <dbReference type="EMBL" id="KAH7205103.1"/>
    </source>
</evidence>
<reference evidence="1" key="1">
    <citation type="journal article" date="2021" name="Nat. Commun.">
        <title>Genetic determinants of endophytism in the Arabidopsis root mycobiome.</title>
        <authorList>
            <person name="Mesny F."/>
            <person name="Miyauchi S."/>
            <person name="Thiergart T."/>
            <person name="Pickel B."/>
            <person name="Atanasova L."/>
            <person name="Karlsson M."/>
            <person name="Huettel B."/>
            <person name="Barry K.W."/>
            <person name="Haridas S."/>
            <person name="Chen C."/>
            <person name="Bauer D."/>
            <person name="Andreopoulos W."/>
            <person name="Pangilinan J."/>
            <person name="LaButti K."/>
            <person name="Riley R."/>
            <person name="Lipzen A."/>
            <person name="Clum A."/>
            <person name="Drula E."/>
            <person name="Henrissat B."/>
            <person name="Kohler A."/>
            <person name="Grigoriev I.V."/>
            <person name="Martin F.M."/>
            <person name="Hacquard S."/>
        </authorList>
    </citation>
    <scope>NUCLEOTIDE SEQUENCE</scope>
    <source>
        <strain evidence="1">MPI-CAGE-AT-0023</strain>
    </source>
</reference>
<dbReference type="RefSeq" id="XP_046040875.1">
    <property type="nucleotide sequence ID" value="XM_046189178.1"/>
</dbReference>
<dbReference type="OrthoDB" id="3557910at2759"/>
<proteinExistence type="predicted"/>
<feature type="non-terminal residue" evidence="1">
    <location>
        <position position="1"/>
    </location>
</feature>
<dbReference type="EMBL" id="JAGMUX010000040">
    <property type="protein sequence ID" value="KAH7205103.1"/>
    <property type="molecule type" value="Genomic_DNA"/>
</dbReference>
<dbReference type="AlphaFoldDB" id="A0A9P9FVQ6"/>
<name>A0A9P9FVQ6_FUSRE</name>
<dbReference type="GeneID" id="70219132"/>
<evidence type="ECO:0000313" key="2">
    <source>
        <dbReference type="Proteomes" id="UP000720189"/>
    </source>
</evidence>
<organism evidence="1 2">
    <name type="scientific">Fusarium redolens</name>
    <dbReference type="NCBI Taxonomy" id="48865"/>
    <lineage>
        <taxon>Eukaryota</taxon>
        <taxon>Fungi</taxon>
        <taxon>Dikarya</taxon>
        <taxon>Ascomycota</taxon>
        <taxon>Pezizomycotina</taxon>
        <taxon>Sordariomycetes</taxon>
        <taxon>Hypocreomycetidae</taxon>
        <taxon>Hypocreales</taxon>
        <taxon>Nectriaceae</taxon>
        <taxon>Fusarium</taxon>
        <taxon>Fusarium redolens species complex</taxon>
    </lineage>
</organism>